<organism evidence="2 3">
    <name type="scientific">Paenibacillus wenxiniae</name>
    <dbReference type="NCBI Taxonomy" id="1636843"/>
    <lineage>
        <taxon>Bacteria</taxon>
        <taxon>Bacillati</taxon>
        <taxon>Bacillota</taxon>
        <taxon>Bacilli</taxon>
        <taxon>Bacillales</taxon>
        <taxon>Paenibacillaceae</taxon>
        <taxon>Paenibacillus</taxon>
    </lineage>
</organism>
<protein>
    <submittedName>
        <fullName evidence="2">Uncharacterized protein</fullName>
    </submittedName>
</protein>
<dbReference type="Proteomes" id="UP001597233">
    <property type="component" value="Unassembled WGS sequence"/>
</dbReference>
<dbReference type="RefSeq" id="WP_347327419.1">
    <property type="nucleotide sequence ID" value="NZ_JBCGUH010000030.1"/>
</dbReference>
<evidence type="ECO:0000313" key="2">
    <source>
        <dbReference type="EMBL" id="MFD1884011.1"/>
    </source>
</evidence>
<sequence length="253" mass="27901">MTPPIPRRNEPGSPPGEVVTSKWTPEQITEHLSGNAEKMKKAEKKGTYVLVDDGSRNKKPKVTPDMAQYLQLRAQGHSRALIAIDWGLKENTLSTYWLRKWGMGTKELERAAIKKYKESKGQTEQTSSASVDPLDAAPKKPTSNEIEWFIPEGRPIAASVGIIRDGLSISRTALKLLSDVKPNHMSVGLCTDGLILKLSPVGLKLAEGKAGGAQINSRALARWIESKKIKVQRYEALRHAPGELLIKVEYEDG</sequence>
<keyword evidence="3" id="KW-1185">Reference proteome</keyword>
<feature type="region of interest" description="Disordered" evidence="1">
    <location>
        <begin position="117"/>
        <end position="140"/>
    </location>
</feature>
<gene>
    <name evidence="2" type="ORF">ACFSC9_00555</name>
</gene>
<proteinExistence type="predicted"/>
<comment type="caution">
    <text evidence="2">The sequence shown here is derived from an EMBL/GenBank/DDBJ whole genome shotgun (WGS) entry which is preliminary data.</text>
</comment>
<evidence type="ECO:0000313" key="3">
    <source>
        <dbReference type="Proteomes" id="UP001597233"/>
    </source>
</evidence>
<feature type="region of interest" description="Disordered" evidence="1">
    <location>
        <begin position="1"/>
        <end position="26"/>
    </location>
</feature>
<dbReference type="EMBL" id="JBHUEH010000003">
    <property type="protein sequence ID" value="MFD1884011.1"/>
    <property type="molecule type" value="Genomic_DNA"/>
</dbReference>
<accession>A0ABW4RCN8</accession>
<evidence type="ECO:0000256" key="1">
    <source>
        <dbReference type="SAM" id="MobiDB-lite"/>
    </source>
</evidence>
<name>A0ABW4RCN8_9BACL</name>
<reference evidence="3" key="1">
    <citation type="journal article" date="2019" name="Int. J. Syst. Evol. Microbiol.">
        <title>The Global Catalogue of Microorganisms (GCM) 10K type strain sequencing project: providing services to taxonomists for standard genome sequencing and annotation.</title>
        <authorList>
            <consortium name="The Broad Institute Genomics Platform"/>
            <consortium name="The Broad Institute Genome Sequencing Center for Infectious Disease"/>
            <person name="Wu L."/>
            <person name="Ma J."/>
        </authorList>
    </citation>
    <scope>NUCLEOTIDE SEQUENCE [LARGE SCALE GENOMIC DNA]</scope>
    <source>
        <strain evidence="3">CCUG 54950</strain>
    </source>
</reference>